<evidence type="ECO:0000256" key="1">
    <source>
        <dbReference type="ARBA" id="ARBA00004496"/>
    </source>
</evidence>
<sequence>MMEKDLTVIVGLGLSGLSVARFLKSRSRAFAVMDTRQQPPGMDQLTELAPEAHLICGRLDQALLESAALVVVSPGISIKIPEIAALPAQKIIGDIELFADALRKEQSAAKVIAITGANAKSTVTTLMGEMAQSARVNAVIGGNLGRPALDLLAEKADWYVLELSSFQLETTSTLKPAVATILNISPDHMDRYDSFADYCAAKQRVYLDAEHCLINQDDQLTWVDNSSANFAIGSICSDSQSWRLDNGQLFKGTEKLLSIAEMKLSGLHNQVNALSALALADLAGWPLEKCLAGIKQFSGLEHRCQWVGNVAGVDCYNDSKGTNVGATEAAIAGLADYSENGRKLVLIVGGQGKGQDFSPLAQVANQVVSHVVLIGEDAQQLAEVFAPICSCHFADSMENAIEMGLHFAKAGDGLLLSPACASFDMFKSFVVRGEVFTREIKRLEVLA</sequence>
<gene>
    <name evidence="7" type="primary">murD</name>
    <name evidence="11" type="ORF">DC094_02290</name>
</gene>
<evidence type="ECO:0000256" key="2">
    <source>
        <dbReference type="ARBA" id="ARBA00004752"/>
    </source>
</evidence>
<evidence type="ECO:0000256" key="5">
    <source>
        <dbReference type="ARBA" id="ARBA00022741"/>
    </source>
</evidence>
<reference evidence="11 12" key="1">
    <citation type="submission" date="2018-04" db="EMBL/GenBank/DDBJ databases">
        <title>Thalassorhabdus spongiae gen. nov., sp. nov., isolated from a marine sponge in South-West Iceland.</title>
        <authorList>
            <person name="Knobloch S."/>
            <person name="Daussin A."/>
            <person name="Johannsson R."/>
            <person name="Marteinsson V.T."/>
        </authorList>
    </citation>
    <scope>NUCLEOTIDE SEQUENCE [LARGE SCALE GENOMIC DNA]</scope>
    <source>
        <strain evidence="11 12">Hp12</strain>
    </source>
</reference>
<feature type="binding site" evidence="7">
    <location>
        <begin position="116"/>
        <end position="122"/>
    </location>
    <ligand>
        <name>ATP</name>
        <dbReference type="ChEBI" id="CHEBI:30616"/>
    </ligand>
</feature>
<dbReference type="InterPro" id="IPR005762">
    <property type="entry name" value="MurD"/>
</dbReference>
<dbReference type="GO" id="GO:0008764">
    <property type="term" value="F:UDP-N-acetylmuramoylalanine-D-glutamate ligase activity"/>
    <property type="evidence" value="ECO:0007669"/>
    <property type="project" value="UniProtKB-UniRule"/>
</dbReference>
<evidence type="ECO:0000256" key="6">
    <source>
        <dbReference type="ARBA" id="ARBA00022840"/>
    </source>
</evidence>
<evidence type="ECO:0000256" key="4">
    <source>
        <dbReference type="ARBA" id="ARBA00022598"/>
    </source>
</evidence>
<dbReference type="GO" id="GO:0009252">
    <property type="term" value="P:peptidoglycan biosynthetic process"/>
    <property type="evidence" value="ECO:0007669"/>
    <property type="project" value="UniProtKB-UniRule"/>
</dbReference>
<dbReference type="NCBIfam" id="TIGR01087">
    <property type="entry name" value="murD"/>
    <property type="match status" value="1"/>
</dbReference>
<comment type="pathway">
    <text evidence="2 7 8">Cell wall biogenesis; peptidoglycan biosynthesis.</text>
</comment>
<dbReference type="Gene3D" id="3.40.50.720">
    <property type="entry name" value="NAD(P)-binding Rossmann-like Domain"/>
    <property type="match status" value="1"/>
</dbReference>
<dbReference type="Gene3D" id="3.90.190.20">
    <property type="entry name" value="Mur ligase, C-terminal domain"/>
    <property type="match status" value="1"/>
</dbReference>
<proteinExistence type="inferred from homology"/>
<evidence type="ECO:0000313" key="11">
    <source>
        <dbReference type="EMBL" id="PVZ71873.1"/>
    </source>
</evidence>
<evidence type="ECO:0000259" key="10">
    <source>
        <dbReference type="Pfam" id="PF08245"/>
    </source>
</evidence>
<dbReference type="InterPro" id="IPR036565">
    <property type="entry name" value="Mur-like_cat_sf"/>
</dbReference>
<dbReference type="PANTHER" id="PTHR43692:SF1">
    <property type="entry name" value="UDP-N-ACETYLMURAMOYLALANINE--D-GLUTAMATE LIGASE"/>
    <property type="match status" value="1"/>
</dbReference>
<protein>
    <recommendedName>
        <fullName evidence="7 8">UDP-N-acetylmuramoylalanine--D-glutamate ligase</fullName>
        <ecNumber evidence="7 8">6.3.2.9</ecNumber>
    </recommendedName>
    <alternativeName>
        <fullName evidence="7">D-glutamic acid-adding enzyme</fullName>
    </alternativeName>
    <alternativeName>
        <fullName evidence="7">UDP-N-acetylmuramoyl-L-alanyl-D-glutamate synthetase</fullName>
    </alternativeName>
</protein>
<evidence type="ECO:0000259" key="9">
    <source>
        <dbReference type="Pfam" id="PF02875"/>
    </source>
</evidence>
<keyword evidence="7 8" id="KW-0133">Cell shape</keyword>
<comment type="function">
    <text evidence="7 8">Cell wall formation. Catalyzes the addition of glutamate to the nucleotide precursor UDP-N-acetylmuramoyl-L-alanine (UMA).</text>
</comment>
<keyword evidence="4 7" id="KW-0436">Ligase</keyword>
<dbReference type="OrthoDB" id="9809796at2"/>
<keyword evidence="12" id="KW-1185">Reference proteome</keyword>
<dbReference type="GO" id="GO:0008360">
    <property type="term" value="P:regulation of cell shape"/>
    <property type="evidence" value="ECO:0007669"/>
    <property type="project" value="UniProtKB-KW"/>
</dbReference>
<keyword evidence="3 7" id="KW-0963">Cytoplasm</keyword>
<dbReference type="UniPathway" id="UPA00219"/>
<keyword evidence="7 8" id="KW-0131">Cell cycle</keyword>
<accession>A0A2V1H081</accession>
<dbReference type="GO" id="GO:0005737">
    <property type="term" value="C:cytoplasm"/>
    <property type="evidence" value="ECO:0007669"/>
    <property type="project" value="UniProtKB-SubCell"/>
</dbReference>
<dbReference type="InterPro" id="IPR013221">
    <property type="entry name" value="Mur_ligase_cen"/>
</dbReference>
<feature type="domain" description="Mur ligase C-terminal" evidence="9">
    <location>
        <begin position="302"/>
        <end position="420"/>
    </location>
</feature>
<comment type="caution">
    <text evidence="11">The sequence shown here is derived from an EMBL/GenBank/DDBJ whole genome shotgun (WGS) entry which is preliminary data.</text>
</comment>
<comment type="similarity">
    <text evidence="7">Belongs to the MurCDEF family.</text>
</comment>
<dbReference type="GO" id="GO:0051301">
    <property type="term" value="P:cell division"/>
    <property type="evidence" value="ECO:0007669"/>
    <property type="project" value="UniProtKB-KW"/>
</dbReference>
<keyword evidence="7 8" id="KW-0573">Peptidoglycan synthesis</keyword>
<feature type="domain" description="Mur ligase central" evidence="10">
    <location>
        <begin position="114"/>
        <end position="280"/>
    </location>
</feature>
<dbReference type="HAMAP" id="MF_00639">
    <property type="entry name" value="MurD"/>
    <property type="match status" value="1"/>
</dbReference>
<dbReference type="SUPFAM" id="SSF53623">
    <property type="entry name" value="MurD-like peptide ligases, catalytic domain"/>
    <property type="match status" value="1"/>
</dbReference>
<dbReference type="AlphaFoldDB" id="A0A2V1H081"/>
<dbReference type="Pfam" id="PF02875">
    <property type="entry name" value="Mur_ligase_C"/>
    <property type="match status" value="1"/>
</dbReference>
<dbReference type="SUPFAM" id="SSF53244">
    <property type="entry name" value="MurD-like peptide ligases, peptide-binding domain"/>
    <property type="match status" value="1"/>
</dbReference>
<dbReference type="RefSeq" id="WP_116685462.1">
    <property type="nucleotide sequence ID" value="NZ_CAWNYD010000001.1"/>
</dbReference>
<dbReference type="Gene3D" id="3.40.1190.10">
    <property type="entry name" value="Mur-like, catalytic domain"/>
    <property type="match status" value="1"/>
</dbReference>
<keyword evidence="7 8" id="KW-0961">Cell wall biogenesis/degradation</keyword>
<dbReference type="InterPro" id="IPR004101">
    <property type="entry name" value="Mur_ligase_C"/>
</dbReference>
<dbReference type="Pfam" id="PF08245">
    <property type="entry name" value="Mur_ligase_M"/>
    <property type="match status" value="1"/>
</dbReference>
<evidence type="ECO:0000256" key="3">
    <source>
        <dbReference type="ARBA" id="ARBA00022490"/>
    </source>
</evidence>
<dbReference type="InterPro" id="IPR036615">
    <property type="entry name" value="Mur_ligase_C_dom_sf"/>
</dbReference>
<comment type="subcellular location">
    <subcellularLocation>
        <location evidence="1 7 8">Cytoplasm</location>
    </subcellularLocation>
</comment>
<keyword evidence="5 7" id="KW-0547">Nucleotide-binding</keyword>
<dbReference type="Proteomes" id="UP000244906">
    <property type="component" value="Unassembled WGS sequence"/>
</dbReference>
<keyword evidence="6 7" id="KW-0067">ATP-binding</keyword>
<dbReference type="SUPFAM" id="SSF51984">
    <property type="entry name" value="MurCD N-terminal domain"/>
    <property type="match status" value="1"/>
</dbReference>
<dbReference type="EMBL" id="QDDL01000001">
    <property type="protein sequence ID" value="PVZ71873.1"/>
    <property type="molecule type" value="Genomic_DNA"/>
</dbReference>
<dbReference type="Pfam" id="PF21799">
    <property type="entry name" value="MurD-like_N"/>
    <property type="match status" value="1"/>
</dbReference>
<evidence type="ECO:0000256" key="7">
    <source>
        <dbReference type="HAMAP-Rule" id="MF_00639"/>
    </source>
</evidence>
<comment type="catalytic activity">
    <reaction evidence="7 8">
        <text>UDP-N-acetyl-alpha-D-muramoyl-L-alanine + D-glutamate + ATP = UDP-N-acetyl-alpha-D-muramoyl-L-alanyl-D-glutamate + ADP + phosphate + H(+)</text>
        <dbReference type="Rhea" id="RHEA:16429"/>
        <dbReference type="ChEBI" id="CHEBI:15378"/>
        <dbReference type="ChEBI" id="CHEBI:29986"/>
        <dbReference type="ChEBI" id="CHEBI:30616"/>
        <dbReference type="ChEBI" id="CHEBI:43474"/>
        <dbReference type="ChEBI" id="CHEBI:83898"/>
        <dbReference type="ChEBI" id="CHEBI:83900"/>
        <dbReference type="ChEBI" id="CHEBI:456216"/>
        <dbReference type="EC" id="6.3.2.9"/>
    </reaction>
</comment>
<keyword evidence="7 8" id="KW-0132">Cell division</keyword>
<dbReference type="PANTHER" id="PTHR43692">
    <property type="entry name" value="UDP-N-ACETYLMURAMOYLALANINE--D-GLUTAMATE LIGASE"/>
    <property type="match status" value="1"/>
</dbReference>
<organism evidence="11 12">
    <name type="scientific">Pelagibaculum spongiae</name>
    <dbReference type="NCBI Taxonomy" id="2080658"/>
    <lineage>
        <taxon>Bacteria</taxon>
        <taxon>Pseudomonadati</taxon>
        <taxon>Pseudomonadota</taxon>
        <taxon>Gammaproteobacteria</taxon>
        <taxon>Oceanospirillales</taxon>
        <taxon>Pelagibaculum</taxon>
    </lineage>
</organism>
<dbReference type="EC" id="6.3.2.9" evidence="7 8"/>
<evidence type="ECO:0000256" key="8">
    <source>
        <dbReference type="RuleBase" id="RU003664"/>
    </source>
</evidence>
<dbReference type="GO" id="GO:0005524">
    <property type="term" value="F:ATP binding"/>
    <property type="evidence" value="ECO:0007669"/>
    <property type="project" value="UniProtKB-UniRule"/>
</dbReference>
<name>A0A2V1H081_9GAMM</name>
<dbReference type="GO" id="GO:0071555">
    <property type="term" value="P:cell wall organization"/>
    <property type="evidence" value="ECO:0007669"/>
    <property type="project" value="UniProtKB-KW"/>
</dbReference>
<evidence type="ECO:0000313" key="12">
    <source>
        <dbReference type="Proteomes" id="UP000244906"/>
    </source>
</evidence>